<dbReference type="Proteomes" id="UP001634394">
    <property type="component" value="Unassembled WGS sequence"/>
</dbReference>
<keyword evidence="5" id="KW-0418">Kinase</keyword>
<evidence type="ECO:0000313" key="12">
    <source>
        <dbReference type="Proteomes" id="UP001634394"/>
    </source>
</evidence>
<comment type="catalytic activity">
    <reaction evidence="7">
        <text>L-threonyl-[protein] + ATP = O-phospho-L-threonyl-[protein] + ADP + H(+)</text>
        <dbReference type="Rhea" id="RHEA:46608"/>
        <dbReference type="Rhea" id="RHEA-COMP:11060"/>
        <dbReference type="Rhea" id="RHEA-COMP:11605"/>
        <dbReference type="ChEBI" id="CHEBI:15378"/>
        <dbReference type="ChEBI" id="CHEBI:30013"/>
        <dbReference type="ChEBI" id="CHEBI:30616"/>
        <dbReference type="ChEBI" id="CHEBI:61977"/>
        <dbReference type="ChEBI" id="CHEBI:456216"/>
        <dbReference type="EC" id="2.7.11.1"/>
    </reaction>
</comment>
<comment type="caution">
    <text evidence="11">The sequence shown here is derived from an EMBL/GenBank/DDBJ whole genome shotgun (WGS) entry which is preliminary data.</text>
</comment>
<gene>
    <name evidence="11" type="ORF">ACJMK2_000038</name>
</gene>
<reference evidence="11 12" key="1">
    <citation type="submission" date="2024-11" db="EMBL/GenBank/DDBJ databases">
        <title>Chromosome-level genome assembly of the freshwater bivalve Anodonta woodiana.</title>
        <authorList>
            <person name="Chen X."/>
        </authorList>
    </citation>
    <scope>NUCLEOTIDE SEQUENCE [LARGE SCALE GENOMIC DNA]</scope>
    <source>
        <strain evidence="11">MN2024</strain>
        <tissue evidence="11">Gills</tissue>
    </source>
</reference>
<dbReference type="PANTHER" id="PTHR14389:SF3">
    <property type="entry name" value="PROTEIN FAM111A-LIKE"/>
    <property type="match status" value="1"/>
</dbReference>
<accession>A0ABD3XN19</accession>
<dbReference type="InterPro" id="IPR011044">
    <property type="entry name" value="Quino_amine_DH_bsu"/>
</dbReference>
<evidence type="ECO:0000256" key="6">
    <source>
        <dbReference type="ARBA" id="ARBA00022840"/>
    </source>
</evidence>
<evidence type="ECO:0000256" key="5">
    <source>
        <dbReference type="ARBA" id="ARBA00022777"/>
    </source>
</evidence>
<dbReference type="CDD" id="cd00882">
    <property type="entry name" value="Ras_like_GTPase"/>
    <property type="match status" value="1"/>
</dbReference>
<dbReference type="EMBL" id="JBJQND010000001">
    <property type="protein sequence ID" value="KAL3887642.1"/>
    <property type="molecule type" value="Genomic_DNA"/>
</dbReference>
<dbReference type="PROSITE" id="PS51424">
    <property type="entry name" value="ROC"/>
    <property type="match status" value="1"/>
</dbReference>
<proteinExistence type="predicted"/>
<keyword evidence="2" id="KW-0808">Transferase</keyword>
<evidence type="ECO:0000256" key="3">
    <source>
        <dbReference type="ARBA" id="ARBA00022737"/>
    </source>
</evidence>
<dbReference type="InterPro" id="IPR036388">
    <property type="entry name" value="WH-like_DNA-bd_sf"/>
</dbReference>
<dbReference type="Gene3D" id="3.40.50.300">
    <property type="entry name" value="P-loop containing nucleotide triphosphate hydrolases"/>
    <property type="match status" value="2"/>
</dbReference>
<evidence type="ECO:0000313" key="11">
    <source>
        <dbReference type="EMBL" id="KAL3887642.1"/>
    </source>
</evidence>
<evidence type="ECO:0000259" key="10">
    <source>
        <dbReference type="PROSITE" id="PS51424"/>
    </source>
</evidence>
<organism evidence="11 12">
    <name type="scientific">Sinanodonta woodiana</name>
    <name type="common">Chinese pond mussel</name>
    <name type="synonym">Anodonta woodiana</name>
    <dbReference type="NCBI Taxonomy" id="1069815"/>
    <lineage>
        <taxon>Eukaryota</taxon>
        <taxon>Metazoa</taxon>
        <taxon>Spiralia</taxon>
        <taxon>Lophotrochozoa</taxon>
        <taxon>Mollusca</taxon>
        <taxon>Bivalvia</taxon>
        <taxon>Autobranchia</taxon>
        <taxon>Heteroconchia</taxon>
        <taxon>Palaeoheterodonta</taxon>
        <taxon>Unionida</taxon>
        <taxon>Unionoidea</taxon>
        <taxon>Unionidae</taxon>
        <taxon>Unioninae</taxon>
        <taxon>Sinanodonta</taxon>
    </lineage>
</organism>
<protein>
    <recommendedName>
        <fullName evidence="1">non-specific serine/threonine protein kinase</fullName>
        <ecNumber evidence="1">2.7.11.1</ecNumber>
    </recommendedName>
</protein>
<name>A0ABD3XN19_SINWO</name>
<feature type="domain" description="Roc" evidence="10">
    <location>
        <begin position="299"/>
        <end position="643"/>
    </location>
</feature>
<feature type="coiled-coil region" evidence="9">
    <location>
        <begin position="1253"/>
        <end position="1298"/>
    </location>
</feature>
<dbReference type="SUPFAM" id="SSF52540">
    <property type="entry name" value="P-loop containing nucleoside triphosphate hydrolases"/>
    <property type="match status" value="1"/>
</dbReference>
<dbReference type="InterPro" id="IPR041249">
    <property type="entry name" value="HEPN_DZIP3"/>
</dbReference>
<comment type="catalytic activity">
    <reaction evidence="8">
        <text>L-seryl-[protein] + ATP = O-phospho-L-seryl-[protein] + ADP + H(+)</text>
        <dbReference type="Rhea" id="RHEA:17989"/>
        <dbReference type="Rhea" id="RHEA-COMP:9863"/>
        <dbReference type="Rhea" id="RHEA-COMP:11604"/>
        <dbReference type="ChEBI" id="CHEBI:15378"/>
        <dbReference type="ChEBI" id="CHEBI:29999"/>
        <dbReference type="ChEBI" id="CHEBI:30616"/>
        <dbReference type="ChEBI" id="CHEBI:83421"/>
        <dbReference type="ChEBI" id="CHEBI:456216"/>
        <dbReference type="EC" id="2.7.11.1"/>
    </reaction>
</comment>
<dbReference type="GO" id="GO:0016301">
    <property type="term" value="F:kinase activity"/>
    <property type="evidence" value="ECO:0007669"/>
    <property type="project" value="UniProtKB-KW"/>
</dbReference>
<dbReference type="Pfam" id="PF16095">
    <property type="entry name" value="COR-A"/>
    <property type="match status" value="1"/>
</dbReference>
<dbReference type="Pfam" id="PF18738">
    <property type="entry name" value="HEPN_DZIP3"/>
    <property type="match status" value="1"/>
</dbReference>
<dbReference type="InterPro" id="IPR027417">
    <property type="entry name" value="P-loop_NTPase"/>
</dbReference>
<keyword evidence="3" id="KW-0677">Repeat</keyword>
<dbReference type="EC" id="2.7.11.1" evidence="1"/>
<dbReference type="GO" id="GO:0005524">
    <property type="term" value="F:ATP binding"/>
    <property type="evidence" value="ECO:0007669"/>
    <property type="project" value="UniProtKB-KW"/>
</dbReference>
<evidence type="ECO:0000256" key="8">
    <source>
        <dbReference type="ARBA" id="ARBA00048679"/>
    </source>
</evidence>
<evidence type="ECO:0000256" key="2">
    <source>
        <dbReference type="ARBA" id="ARBA00022679"/>
    </source>
</evidence>
<evidence type="ECO:0000256" key="7">
    <source>
        <dbReference type="ARBA" id="ARBA00047899"/>
    </source>
</evidence>
<evidence type="ECO:0000256" key="4">
    <source>
        <dbReference type="ARBA" id="ARBA00022741"/>
    </source>
</evidence>
<dbReference type="InterPro" id="IPR020859">
    <property type="entry name" value="ROC"/>
</dbReference>
<sequence length="1300" mass="146712">MASGGQRGIGKQLVKVGKITLKPGDLDPRGVVVVGDKLVITDSRSDKVLVYRRHDGTFLSSSDKLKSGPCGVCRVSDTKFCVTMEDASIAIMAVKISGQISRVKTFRLRPTFDRCHGVALWNNTIVVSGVKDNTICWSVVSSQDGRPEELHKVCGGDFSFLTVKHDMLYVSCCADSHDDHGVYGLNLLSPRQPPYTYKPGKLKSGITADDIGHLFVCDYWSSSIHHLTATCQLVAIYKDDVPRDPLAIFWDSGVLYLTSEYSHVITMYETPQQGTGIPVEILNMDDRSIQLFENALKDGKEKVYSIRVMVVGHLGVGKTTLIKRLLGKDVNISERQSTEGIDVHLNCCDVSLSSHEWILQKKESEQDYRLQRLAKVLIEKQQVRSEAADEKQDVSSHEGEITDISTQDLDAEEPNIVSPHPDLLKTGQHVGSPGELRSLQKSNANTMVISEPGENVSSESRMKDPNREILQLLQKNADKIKHDLGKYAPLTMWDFAGQYAFYTTHQMFLSSRAIYLLVSDLSGHIDNMVDDEFYFDEKGKMKCRVIDLVEVWMNSVHSCAPPDNEVMNSKVIPPPVILVGTHADAIEQAGKKEQLKQVPDAASSPAHSKTLPNLIQRIRDFFTKKGVEASKVESQIKAGAKKELDKTQTKEYCHEICENYFREIRFHLKDKPSRFHLIEKDFAIDNTVVDSKLEDLKRKIVEVASQQPYWGEEIPARWLPLEQVLMNLRAQGRKVIQRSLLENMNQAGGVQISTDELDLFLRFQHEIGTILYFSTELLKEKIVLEPQWMINALKSLITAEEFVLKHALPVANKWYEFKNGKLYPELIDALWTKDADLHDNKDHILLLMEQLNIIAKPKLYIDDESEIKEVNYFFAPCMLHVEPPREVIFPEPREHTESSSVMCYVFTGKFLPAPIFHRLLAACVAQWPLATKKIGKTLDNQIFCGCGVFKIGHLHQLTLYFSGYVISMRVTRQGTKDKTPSSKLCIEVKEFIAKVLNKVIGYLGHSLKFEEFIQCPEYKGEIVECRIPVALLKENDEVCCDSHDKLIESNKILKFWFDDEVKNTDGQDEDDVDAPITQEHINHARLCNALTTVCSNALREILTTNVPIPHTDIYKAILANKANLNKLNKDQAQLVFPDPQGLSIGKVDEFDTTLLYAIIRNVSSVSAPSNGWGKPPNDNPRDTTLGASVERIRIYRNHISGHSVDGKISQQEFDDYWAKIGEVLREIQMVIGNHGYLEDLEKRKNQAITPHEARELQKTFQEYKKQTEAAASDILSALDSTRQALKKAVSDVKKLQGNQN</sequence>
<dbReference type="SUPFAM" id="SSF50969">
    <property type="entry name" value="YVTN repeat-like/Quinoprotein amine dehydrogenase"/>
    <property type="match status" value="1"/>
</dbReference>
<dbReference type="PANTHER" id="PTHR14389">
    <property type="entry name" value="SI:CH1073-475A24.1"/>
    <property type="match status" value="1"/>
</dbReference>
<dbReference type="Gene3D" id="3.30.70.1390">
    <property type="entry name" value="ROC domain from the Parkinson's disease-associated leucine-rich repeat kinase 2"/>
    <property type="match status" value="1"/>
</dbReference>
<evidence type="ECO:0000256" key="1">
    <source>
        <dbReference type="ARBA" id="ARBA00012513"/>
    </source>
</evidence>
<dbReference type="Pfam" id="PF08477">
    <property type="entry name" value="Roc"/>
    <property type="match status" value="1"/>
</dbReference>
<keyword evidence="6" id="KW-0067">ATP-binding</keyword>
<keyword evidence="4" id="KW-0547">Nucleotide-binding</keyword>
<dbReference type="Gene3D" id="1.10.10.10">
    <property type="entry name" value="Winged helix-like DNA-binding domain superfamily/Winged helix DNA-binding domain"/>
    <property type="match status" value="1"/>
</dbReference>
<dbReference type="InterPro" id="IPR032171">
    <property type="entry name" value="COR-A"/>
</dbReference>
<evidence type="ECO:0000256" key="9">
    <source>
        <dbReference type="SAM" id="Coils"/>
    </source>
</evidence>
<keyword evidence="9" id="KW-0175">Coiled coil</keyword>
<keyword evidence="12" id="KW-1185">Reference proteome</keyword>